<proteinExistence type="predicted"/>
<dbReference type="AlphaFoldDB" id="A0A380MJU7"/>
<name>A0A380MJU7_9GAMM</name>
<sequence length="92" mass="10543">MQYIFYSNPSHGWLEVSMEELFRLGIAGNITPFSYRYENTAWLEEDDDMSRFLAAKAALNEPVQLINCNGKPQVPPYTLTDEEQIILNAAKL</sequence>
<protein>
    <submittedName>
        <fullName evidence="1">Uncharacterized protein</fullName>
    </submittedName>
</protein>
<organism evidence="1 2">
    <name type="scientific">Suttonella indologenes</name>
    <dbReference type="NCBI Taxonomy" id="13276"/>
    <lineage>
        <taxon>Bacteria</taxon>
        <taxon>Pseudomonadati</taxon>
        <taxon>Pseudomonadota</taxon>
        <taxon>Gammaproteobacteria</taxon>
        <taxon>Cardiobacteriales</taxon>
        <taxon>Cardiobacteriaceae</taxon>
        <taxon>Suttonella</taxon>
    </lineage>
</organism>
<keyword evidence="2" id="KW-1185">Reference proteome</keyword>
<dbReference type="EMBL" id="UHIA01000002">
    <property type="protein sequence ID" value="SUO90241.1"/>
    <property type="molecule type" value="Genomic_DNA"/>
</dbReference>
<evidence type="ECO:0000313" key="2">
    <source>
        <dbReference type="Proteomes" id="UP000254575"/>
    </source>
</evidence>
<reference evidence="1 2" key="1">
    <citation type="submission" date="2018-06" db="EMBL/GenBank/DDBJ databases">
        <authorList>
            <consortium name="Pathogen Informatics"/>
            <person name="Doyle S."/>
        </authorList>
    </citation>
    <scope>NUCLEOTIDE SEQUENCE [LARGE SCALE GENOMIC DNA]</scope>
    <source>
        <strain evidence="1 2">NCTC10717</strain>
    </source>
</reference>
<dbReference type="Proteomes" id="UP000254575">
    <property type="component" value="Unassembled WGS sequence"/>
</dbReference>
<gene>
    <name evidence="1" type="ORF">NCTC10717_00036</name>
</gene>
<evidence type="ECO:0000313" key="1">
    <source>
        <dbReference type="EMBL" id="SUO90241.1"/>
    </source>
</evidence>
<accession>A0A380MJU7</accession>